<dbReference type="PANTHER" id="PTHR20843">
    <property type="entry name" value="STERILE ALPHA MOTIF DOMAIN CONTAINING PROTEIN 10"/>
    <property type="match status" value="1"/>
</dbReference>
<evidence type="ECO:0000259" key="2">
    <source>
        <dbReference type="PROSITE" id="PS50105"/>
    </source>
</evidence>
<dbReference type="EnsemblMetazoa" id="G2863.1">
    <property type="protein sequence ID" value="G2863.1:cds"/>
    <property type="gene ID" value="G2863"/>
</dbReference>
<dbReference type="SMART" id="SM00454">
    <property type="entry name" value="SAM"/>
    <property type="match status" value="1"/>
</dbReference>
<dbReference type="Proteomes" id="UP000005408">
    <property type="component" value="Unassembled WGS sequence"/>
</dbReference>
<feature type="region of interest" description="Disordered" evidence="1">
    <location>
        <begin position="1"/>
        <end position="37"/>
    </location>
</feature>
<dbReference type="Pfam" id="PF00536">
    <property type="entry name" value="SAM_1"/>
    <property type="match status" value="1"/>
</dbReference>
<dbReference type="InterPro" id="IPR013761">
    <property type="entry name" value="SAM/pointed_sf"/>
</dbReference>
<dbReference type="GO" id="GO:0009898">
    <property type="term" value="C:cytoplasmic side of plasma membrane"/>
    <property type="evidence" value="ECO:0007669"/>
    <property type="project" value="TreeGrafter"/>
</dbReference>
<name>A0A8W8LK33_MAGGI</name>
<dbReference type="EnsemblMetazoa" id="G2863.2">
    <property type="protein sequence ID" value="G2863.2:cds"/>
    <property type="gene ID" value="G2863"/>
</dbReference>
<feature type="compositionally biased region" description="Basic and acidic residues" evidence="1">
    <location>
        <begin position="130"/>
        <end position="145"/>
    </location>
</feature>
<keyword evidence="4" id="KW-1185">Reference proteome</keyword>
<dbReference type="SUPFAM" id="SSF47769">
    <property type="entry name" value="SAM/Pointed domain"/>
    <property type="match status" value="1"/>
</dbReference>
<dbReference type="PANTHER" id="PTHR20843:SF0">
    <property type="entry name" value="PROTEIN AVEUGLE"/>
    <property type="match status" value="1"/>
</dbReference>
<evidence type="ECO:0000313" key="3">
    <source>
        <dbReference type="EnsemblMetazoa" id="G2863.3:cds"/>
    </source>
</evidence>
<feature type="compositionally biased region" description="Basic and acidic residues" evidence="1">
    <location>
        <begin position="1"/>
        <end position="18"/>
    </location>
</feature>
<dbReference type="Gene3D" id="1.10.150.50">
    <property type="entry name" value="Transcription Factor, Ets-1"/>
    <property type="match status" value="1"/>
</dbReference>
<feature type="region of interest" description="Disordered" evidence="1">
    <location>
        <begin position="116"/>
        <end position="145"/>
    </location>
</feature>
<reference evidence="3" key="1">
    <citation type="submission" date="2022-08" db="UniProtKB">
        <authorList>
            <consortium name="EnsemblMetazoa"/>
        </authorList>
    </citation>
    <scope>IDENTIFICATION</scope>
    <source>
        <strain evidence="3">05x7-T-G4-1.051#20</strain>
    </source>
</reference>
<feature type="domain" description="SAM" evidence="2">
    <location>
        <begin position="41"/>
        <end position="107"/>
    </location>
</feature>
<dbReference type="InterPro" id="IPR052268">
    <property type="entry name" value="SAM_domain-containing_protein"/>
</dbReference>
<feature type="compositionally biased region" description="Basic residues" evidence="1">
    <location>
        <begin position="25"/>
        <end position="35"/>
    </location>
</feature>
<dbReference type="EnsemblMetazoa" id="G2863.3">
    <property type="protein sequence ID" value="G2863.3:cds"/>
    <property type="gene ID" value="G2863"/>
</dbReference>
<protein>
    <recommendedName>
        <fullName evidence="2">SAM domain-containing protein</fullName>
    </recommendedName>
</protein>
<sequence>MNSEQRTGDHRQQSRTRDQSNSVHPHGKKPNKSKPKPLYFWDCADVNKWMKKWCGALHEKYGELLLEQEVTGRTLIRMNEIKLEKMGIANPNHRRELMQHILRQRLKHEMTDLKNMDQEGSGFAQSRYQSIKEKDKDKHSESNKK</sequence>
<dbReference type="EnsemblMetazoa" id="G2863.4">
    <property type="protein sequence ID" value="G2863.4:cds"/>
    <property type="gene ID" value="G2863"/>
</dbReference>
<dbReference type="AlphaFoldDB" id="A0A8W8LK33"/>
<evidence type="ECO:0000256" key="1">
    <source>
        <dbReference type="SAM" id="MobiDB-lite"/>
    </source>
</evidence>
<dbReference type="PROSITE" id="PS50105">
    <property type="entry name" value="SAM_DOMAIN"/>
    <property type="match status" value="1"/>
</dbReference>
<dbReference type="OMA" id="IMKLHLK"/>
<accession>A0A8W8LK33</accession>
<dbReference type="GO" id="GO:0007169">
    <property type="term" value="P:cell surface receptor protein tyrosine kinase signaling pathway"/>
    <property type="evidence" value="ECO:0007669"/>
    <property type="project" value="TreeGrafter"/>
</dbReference>
<evidence type="ECO:0000313" key="4">
    <source>
        <dbReference type="Proteomes" id="UP000005408"/>
    </source>
</evidence>
<organism evidence="3 4">
    <name type="scientific">Magallana gigas</name>
    <name type="common">Pacific oyster</name>
    <name type="synonym">Crassostrea gigas</name>
    <dbReference type="NCBI Taxonomy" id="29159"/>
    <lineage>
        <taxon>Eukaryota</taxon>
        <taxon>Metazoa</taxon>
        <taxon>Spiralia</taxon>
        <taxon>Lophotrochozoa</taxon>
        <taxon>Mollusca</taxon>
        <taxon>Bivalvia</taxon>
        <taxon>Autobranchia</taxon>
        <taxon>Pteriomorphia</taxon>
        <taxon>Ostreida</taxon>
        <taxon>Ostreoidea</taxon>
        <taxon>Ostreidae</taxon>
        <taxon>Magallana</taxon>
    </lineage>
</organism>
<proteinExistence type="predicted"/>
<dbReference type="OrthoDB" id="434324at2759"/>
<dbReference type="InterPro" id="IPR001660">
    <property type="entry name" value="SAM"/>
</dbReference>